<dbReference type="Pfam" id="PF05258">
    <property type="entry name" value="DciA"/>
    <property type="match status" value="1"/>
</dbReference>
<dbReference type="PIRSF" id="PIRSF032064">
    <property type="entry name" value="UCP032064"/>
    <property type="match status" value="1"/>
</dbReference>
<organism evidence="1 2">
    <name type="scientific">Rhodoplanes azumiensis</name>
    <dbReference type="NCBI Taxonomy" id="1897628"/>
    <lineage>
        <taxon>Bacteria</taxon>
        <taxon>Pseudomonadati</taxon>
        <taxon>Pseudomonadota</taxon>
        <taxon>Alphaproteobacteria</taxon>
        <taxon>Hyphomicrobiales</taxon>
        <taxon>Nitrobacteraceae</taxon>
        <taxon>Rhodoplanes</taxon>
    </lineage>
</organism>
<sequence>MSFKPARSRARPLADLVGPALAPAFQRRGFAATEIVTHWDDIVGAEVASIAEPMKIEWPRRRDGAPGDAAQEPATLVLRVEGPAAIEVQHMAGVIVGRVNQFFGWPAVGRLALRQAPLQRRKTKKACRGPDPQAVAAAAAALPPVADEGLRDALARLGAAVKHR</sequence>
<dbReference type="InterPro" id="IPR007922">
    <property type="entry name" value="DciA-like"/>
</dbReference>
<comment type="caution">
    <text evidence="1">The sequence shown here is derived from an EMBL/GenBank/DDBJ whole genome shotgun (WGS) entry which is preliminary data.</text>
</comment>
<dbReference type="RefSeq" id="WP_378476429.1">
    <property type="nucleotide sequence ID" value="NZ_JBHUIW010000003.1"/>
</dbReference>
<evidence type="ECO:0000313" key="1">
    <source>
        <dbReference type="EMBL" id="MFD2181232.1"/>
    </source>
</evidence>
<proteinExistence type="predicted"/>
<protein>
    <submittedName>
        <fullName evidence="1">DUF721 domain-containing protein</fullName>
    </submittedName>
</protein>
<keyword evidence="2" id="KW-1185">Reference proteome</keyword>
<dbReference type="Proteomes" id="UP001597314">
    <property type="component" value="Unassembled WGS sequence"/>
</dbReference>
<evidence type="ECO:0000313" key="2">
    <source>
        <dbReference type="Proteomes" id="UP001597314"/>
    </source>
</evidence>
<gene>
    <name evidence="1" type="ORF">ACFSOX_03635</name>
</gene>
<name>A0ABW5AGN8_9BRAD</name>
<accession>A0ABW5AGN8</accession>
<reference evidence="2" key="1">
    <citation type="journal article" date="2019" name="Int. J. Syst. Evol. Microbiol.">
        <title>The Global Catalogue of Microorganisms (GCM) 10K type strain sequencing project: providing services to taxonomists for standard genome sequencing and annotation.</title>
        <authorList>
            <consortium name="The Broad Institute Genomics Platform"/>
            <consortium name="The Broad Institute Genome Sequencing Center for Infectious Disease"/>
            <person name="Wu L."/>
            <person name="Ma J."/>
        </authorList>
    </citation>
    <scope>NUCLEOTIDE SEQUENCE [LARGE SCALE GENOMIC DNA]</scope>
    <source>
        <strain evidence="2">CGMCC 1.6774</strain>
    </source>
</reference>
<dbReference type="InterPro" id="IPR010593">
    <property type="entry name" value="DUF1159"/>
</dbReference>
<dbReference type="EMBL" id="JBHUIW010000003">
    <property type="protein sequence ID" value="MFD2181232.1"/>
    <property type="molecule type" value="Genomic_DNA"/>
</dbReference>